<evidence type="ECO:0000313" key="2">
    <source>
        <dbReference type="EMBL" id="MFC4292505.1"/>
    </source>
</evidence>
<organism evidence="2 3">
    <name type="scientific">Sphingorhabdus arenilitoris</name>
    <dbReference type="NCBI Taxonomy" id="1490041"/>
    <lineage>
        <taxon>Bacteria</taxon>
        <taxon>Pseudomonadati</taxon>
        <taxon>Pseudomonadota</taxon>
        <taxon>Alphaproteobacteria</taxon>
        <taxon>Sphingomonadales</taxon>
        <taxon>Sphingomonadaceae</taxon>
        <taxon>Sphingorhabdus</taxon>
    </lineage>
</organism>
<name>A0ABV8RI02_9SPHN</name>
<evidence type="ECO:0000256" key="1">
    <source>
        <dbReference type="SAM" id="MobiDB-lite"/>
    </source>
</evidence>
<dbReference type="Proteomes" id="UP001595887">
    <property type="component" value="Unassembled WGS sequence"/>
</dbReference>
<gene>
    <name evidence="2" type="ORF">ACFOWX_08770</name>
</gene>
<accession>A0ABV8RI02</accession>
<feature type="region of interest" description="Disordered" evidence="1">
    <location>
        <begin position="15"/>
        <end position="53"/>
    </location>
</feature>
<dbReference type="EMBL" id="JBHSDH010000013">
    <property type="protein sequence ID" value="MFC4292505.1"/>
    <property type="molecule type" value="Genomic_DNA"/>
</dbReference>
<keyword evidence="3" id="KW-1185">Reference proteome</keyword>
<reference evidence="3" key="1">
    <citation type="journal article" date="2019" name="Int. J. Syst. Evol. Microbiol.">
        <title>The Global Catalogue of Microorganisms (GCM) 10K type strain sequencing project: providing services to taxonomists for standard genome sequencing and annotation.</title>
        <authorList>
            <consortium name="The Broad Institute Genomics Platform"/>
            <consortium name="The Broad Institute Genome Sequencing Center for Infectious Disease"/>
            <person name="Wu L."/>
            <person name="Ma J."/>
        </authorList>
    </citation>
    <scope>NUCLEOTIDE SEQUENCE [LARGE SCALE GENOMIC DNA]</scope>
    <source>
        <strain evidence="3">CECT 8531</strain>
    </source>
</reference>
<proteinExistence type="predicted"/>
<evidence type="ECO:0000313" key="3">
    <source>
        <dbReference type="Proteomes" id="UP001595887"/>
    </source>
</evidence>
<protein>
    <submittedName>
        <fullName evidence="2">Uncharacterized protein</fullName>
    </submittedName>
</protein>
<sequence length="53" mass="5904">MPAIPAYIIEARSDYGHKQAASQHHHKTVKCQKERQDNDGPDKVAFPAGPHPE</sequence>
<comment type="caution">
    <text evidence="2">The sequence shown here is derived from an EMBL/GenBank/DDBJ whole genome shotgun (WGS) entry which is preliminary data.</text>
</comment>
<feature type="compositionally biased region" description="Basic and acidic residues" evidence="1">
    <location>
        <begin position="31"/>
        <end position="42"/>
    </location>
</feature>